<protein>
    <recommendedName>
        <fullName evidence="3">BTB domain-containing protein</fullName>
    </recommendedName>
</protein>
<name>A0AAW0FPN9_9APHY</name>
<keyword evidence="2" id="KW-1185">Reference proteome</keyword>
<dbReference type="Proteomes" id="UP001385951">
    <property type="component" value="Unassembled WGS sequence"/>
</dbReference>
<comment type="caution">
    <text evidence="1">The sequence shown here is derived from an EMBL/GenBank/DDBJ whole genome shotgun (WGS) entry which is preliminary data.</text>
</comment>
<reference evidence="1 2" key="1">
    <citation type="submission" date="2022-09" db="EMBL/GenBank/DDBJ databases">
        <authorList>
            <person name="Palmer J.M."/>
        </authorList>
    </citation>
    <scope>NUCLEOTIDE SEQUENCE [LARGE SCALE GENOMIC DNA]</scope>
    <source>
        <strain evidence="1 2">DSM 7382</strain>
    </source>
</reference>
<dbReference type="EMBL" id="JASBNA010000034">
    <property type="protein sequence ID" value="KAK7682826.1"/>
    <property type="molecule type" value="Genomic_DNA"/>
</dbReference>
<evidence type="ECO:0000313" key="1">
    <source>
        <dbReference type="EMBL" id="KAK7682826.1"/>
    </source>
</evidence>
<evidence type="ECO:0008006" key="3">
    <source>
        <dbReference type="Google" id="ProtNLM"/>
    </source>
</evidence>
<sequence length="336" mass="37312">MLTLTGAPSTVVYTLLLRQVEGGENTLQVDDAPEHHATTELTGVEHTYTSLEKDGPPDIIFISSDGTPLYAHRAQLCVVSNNNFDLLLTPSIIDLPSTIELTEDVHTLSVILHVIYGASFDPYTPTLGALSDAINAFDKYGLAPCSRVSPGTPVFEEVTKSISRHPLETYTIAAEHDLFDIAQKASEHLLTFPLSTISDDVVLRLGSIYLHRLFTLQLARTYVLQNLIIRPPDKHDANTQCGRQESESMKLAWIAAASPLVLAAHPDVSTETIQNKFECVKTSLHCAECRHCVERRVDEVLWKWSITPRTICRDTRELYVALSPLDRTRGTMISHL</sequence>
<accession>A0AAW0FPN9</accession>
<dbReference type="AlphaFoldDB" id="A0AAW0FPN9"/>
<proteinExistence type="predicted"/>
<organism evidence="1 2">
    <name type="scientific">Cerrena zonata</name>
    <dbReference type="NCBI Taxonomy" id="2478898"/>
    <lineage>
        <taxon>Eukaryota</taxon>
        <taxon>Fungi</taxon>
        <taxon>Dikarya</taxon>
        <taxon>Basidiomycota</taxon>
        <taxon>Agaricomycotina</taxon>
        <taxon>Agaricomycetes</taxon>
        <taxon>Polyporales</taxon>
        <taxon>Cerrenaceae</taxon>
        <taxon>Cerrena</taxon>
    </lineage>
</organism>
<gene>
    <name evidence="1" type="ORF">QCA50_014210</name>
</gene>
<evidence type="ECO:0000313" key="2">
    <source>
        <dbReference type="Proteomes" id="UP001385951"/>
    </source>
</evidence>